<evidence type="ECO:0000256" key="1">
    <source>
        <dbReference type="SAM" id="MobiDB-lite"/>
    </source>
</evidence>
<evidence type="ECO:0000313" key="2">
    <source>
        <dbReference type="EMBL" id="MBY79755.1"/>
    </source>
</evidence>
<sequence length="113" mass="13174">MALETCEHCSRRRLGYKSRGKRRRMEVMNSERHLADAVGIGPTDWSLSRRQVLAGRWQHSVRTGRLRDPPTTGRDDELYQNRRPIRPRYEAAKFGFAQCNIFAWAGPDNDCVR</sequence>
<accession>A0A2S2QPT3</accession>
<feature type="region of interest" description="Disordered" evidence="1">
    <location>
        <begin position="63"/>
        <end position="82"/>
    </location>
</feature>
<protein>
    <submittedName>
        <fullName evidence="2">Uncharacterized protein</fullName>
    </submittedName>
</protein>
<proteinExistence type="predicted"/>
<dbReference type="EMBL" id="GGMS01010552">
    <property type="protein sequence ID" value="MBY79755.1"/>
    <property type="molecule type" value="Transcribed_RNA"/>
</dbReference>
<reference evidence="2" key="1">
    <citation type="submission" date="2018-04" db="EMBL/GenBank/DDBJ databases">
        <title>Transcriptome assembly of Sipha flava.</title>
        <authorList>
            <person name="Scully E.D."/>
            <person name="Geib S.M."/>
            <person name="Palmer N.A."/>
            <person name="Koch K."/>
            <person name="Bradshaw J."/>
            <person name="Heng-Moss T."/>
            <person name="Sarath G."/>
        </authorList>
    </citation>
    <scope>NUCLEOTIDE SEQUENCE</scope>
</reference>
<gene>
    <name evidence="2" type="ORF">g.24049</name>
</gene>
<organism evidence="2">
    <name type="scientific">Sipha flava</name>
    <name type="common">yellow sugarcane aphid</name>
    <dbReference type="NCBI Taxonomy" id="143950"/>
    <lineage>
        <taxon>Eukaryota</taxon>
        <taxon>Metazoa</taxon>
        <taxon>Ecdysozoa</taxon>
        <taxon>Arthropoda</taxon>
        <taxon>Hexapoda</taxon>
        <taxon>Insecta</taxon>
        <taxon>Pterygota</taxon>
        <taxon>Neoptera</taxon>
        <taxon>Paraneoptera</taxon>
        <taxon>Hemiptera</taxon>
        <taxon>Sternorrhyncha</taxon>
        <taxon>Aphidomorpha</taxon>
        <taxon>Aphidoidea</taxon>
        <taxon>Aphididae</taxon>
        <taxon>Sipha</taxon>
    </lineage>
</organism>
<feature type="compositionally biased region" description="Basic and acidic residues" evidence="1">
    <location>
        <begin position="65"/>
        <end position="80"/>
    </location>
</feature>
<dbReference type="AlphaFoldDB" id="A0A2S2QPT3"/>
<name>A0A2S2QPT3_9HEMI</name>